<dbReference type="STRING" id="32264.T1K4Y7"/>
<dbReference type="GO" id="GO:0005576">
    <property type="term" value="C:extracellular region"/>
    <property type="evidence" value="ECO:0007669"/>
    <property type="project" value="TreeGrafter"/>
</dbReference>
<dbReference type="GO" id="GO:0048513">
    <property type="term" value="P:animal organ development"/>
    <property type="evidence" value="ECO:0007669"/>
    <property type="project" value="UniProtKB-ARBA"/>
</dbReference>
<feature type="domain" description="Laminin G" evidence="8">
    <location>
        <begin position="1251"/>
        <end position="1431"/>
    </location>
</feature>
<keyword evidence="14" id="KW-1185">Reference proteome</keyword>
<feature type="domain" description="Kazal-like" evidence="12">
    <location>
        <begin position="338"/>
        <end position="392"/>
    </location>
</feature>
<dbReference type="Pfam" id="PF00008">
    <property type="entry name" value="EGF"/>
    <property type="match status" value="1"/>
</dbReference>
<dbReference type="PANTHER" id="PTHR10913">
    <property type="entry name" value="FOLLISTATIN-RELATED"/>
    <property type="match status" value="1"/>
</dbReference>
<evidence type="ECO:0000313" key="13">
    <source>
        <dbReference type="EnsemblMetazoa" id="tetur05g04370.1"/>
    </source>
</evidence>
<dbReference type="Pfam" id="PF00053">
    <property type="entry name" value="EGF_laminin"/>
    <property type="match status" value="2"/>
</dbReference>
<feature type="disulfide bond" evidence="5">
    <location>
        <begin position="801"/>
        <end position="810"/>
    </location>
</feature>
<evidence type="ECO:0000256" key="3">
    <source>
        <dbReference type="PROSITE-ProRule" id="PRU00076"/>
    </source>
</evidence>
<evidence type="ECO:0000259" key="12">
    <source>
        <dbReference type="PROSITE" id="PS51465"/>
    </source>
</evidence>
<dbReference type="SMART" id="SM00181">
    <property type="entry name" value="EGF"/>
    <property type="match status" value="4"/>
</dbReference>
<feature type="disulfide bond" evidence="5">
    <location>
        <begin position="835"/>
        <end position="852"/>
    </location>
</feature>
<feature type="disulfide bond" evidence="5">
    <location>
        <begin position="782"/>
        <end position="799"/>
    </location>
</feature>
<dbReference type="CDD" id="cd00104">
    <property type="entry name" value="KAZAL_FS"/>
    <property type="match status" value="8"/>
</dbReference>
<dbReference type="HOGENOM" id="CLU_001582_2_0_1"/>
<dbReference type="Pfam" id="PF00054">
    <property type="entry name" value="Laminin_G_1"/>
    <property type="match status" value="3"/>
</dbReference>
<evidence type="ECO:0000256" key="7">
    <source>
        <dbReference type="SAM" id="SignalP"/>
    </source>
</evidence>
<dbReference type="SMART" id="SM00280">
    <property type="entry name" value="KAZAL"/>
    <property type="match status" value="9"/>
</dbReference>
<name>T1K4Y7_TETUR</name>
<dbReference type="InterPro" id="IPR050653">
    <property type="entry name" value="Prot_Inhib_GrowthFact_Antg"/>
</dbReference>
<feature type="region of interest" description="Disordered" evidence="6">
    <location>
        <begin position="979"/>
        <end position="1033"/>
    </location>
</feature>
<dbReference type="InterPro" id="IPR002049">
    <property type="entry name" value="LE_dom"/>
</dbReference>
<feature type="signal peptide" evidence="7">
    <location>
        <begin position="1"/>
        <end position="25"/>
    </location>
</feature>
<dbReference type="Gene3D" id="3.30.60.30">
    <property type="match status" value="9"/>
</dbReference>
<protein>
    <recommendedName>
        <fullName evidence="15">Agrin</fullName>
    </recommendedName>
</protein>
<dbReference type="SMART" id="SM00274">
    <property type="entry name" value="FOLN"/>
    <property type="match status" value="8"/>
</dbReference>
<dbReference type="GO" id="GO:0030154">
    <property type="term" value="P:cell differentiation"/>
    <property type="evidence" value="ECO:0007669"/>
    <property type="project" value="UniProtKB-KW"/>
</dbReference>
<evidence type="ECO:0000256" key="4">
    <source>
        <dbReference type="PROSITE-ProRule" id="PRU00206"/>
    </source>
</evidence>
<dbReference type="PROSITE" id="PS50027">
    <property type="entry name" value="EGF_LAM_2"/>
    <property type="match status" value="2"/>
</dbReference>
<dbReference type="SMART" id="SM00179">
    <property type="entry name" value="EGF_CA"/>
    <property type="match status" value="1"/>
</dbReference>
<dbReference type="InterPro" id="IPR013320">
    <property type="entry name" value="ConA-like_dom_sf"/>
</dbReference>
<evidence type="ECO:0000256" key="6">
    <source>
        <dbReference type="SAM" id="MobiDB-lite"/>
    </source>
</evidence>
<feature type="domain" description="Kazal-like" evidence="12">
    <location>
        <begin position="194"/>
        <end position="246"/>
    </location>
</feature>
<dbReference type="EMBL" id="CAEY01001581">
    <property type="status" value="NOT_ANNOTATED_CDS"/>
    <property type="molecule type" value="Genomic_DNA"/>
</dbReference>
<organism evidence="13 14">
    <name type="scientific">Tetranychus urticae</name>
    <name type="common">Two-spotted spider mite</name>
    <dbReference type="NCBI Taxonomy" id="32264"/>
    <lineage>
        <taxon>Eukaryota</taxon>
        <taxon>Metazoa</taxon>
        <taxon>Ecdysozoa</taxon>
        <taxon>Arthropoda</taxon>
        <taxon>Chelicerata</taxon>
        <taxon>Arachnida</taxon>
        <taxon>Acari</taxon>
        <taxon>Acariformes</taxon>
        <taxon>Trombidiformes</taxon>
        <taxon>Prostigmata</taxon>
        <taxon>Eleutherengona</taxon>
        <taxon>Raphignathae</taxon>
        <taxon>Tetranychoidea</taxon>
        <taxon>Tetranychidae</taxon>
        <taxon>Tetranychus</taxon>
    </lineage>
</organism>
<feature type="disulfide bond" evidence="5">
    <location>
        <begin position="833"/>
        <end position="845"/>
    </location>
</feature>
<feature type="compositionally biased region" description="Low complexity" evidence="6">
    <location>
        <begin position="981"/>
        <end position="1033"/>
    </location>
</feature>
<dbReference type="InterPro" id="IPR001881">
    <property type="entry name" value="EGF-like_Ca-bd_dom"/>
</dbReference>
<dbReference type="PANTHER" id="PTHR10913:SF78">
    <property type="entry name" value="AGRIN"/>
    <property type="match status" value="1"/>
</dbReference>
<dbReference type="FunFam" id="3.30.60.30:FF:000024">
    <property type="entry name" value="Transmembrane agrin"/>
    <property type="match status" value="3"/>
</dbReference>
<feature type="domain" description="Kazal-like" evidence="12">
    <location>
        <begin position="412"/>
        <end position="466"/>
    </location>
</feature>
<dbReference type="FunFam" id="2.10.25.10:FF:000140">
    <property type="entry name" value="Transmembrane agrin"/>
    <property type="match status" value="1"/>
</dbReference>
<dbReference type="GO" id="GO:0005509">
    <property type="term" value="F:calcium ion binding"/>
    <property type="evidence" value="ECO:0007669"/>
    <property type="project" value="InterPro"/>
</dbReference>
<dbReference type="SUPFAM" id="SSF49899">
    <property type="entry name" value="Concanavalin A-like lectins/glucanases"/>
    <property type="match status" value="3"/>
</dbReference>
<dbReference type="PROSITE" id="PS01248">
    <property type="entry name" value="EGF_LAM_1"/>
    <property type="match status" value="1"/>
</dbReference>
<dbReference type="InterPro" id="IPR001791">
    <property type="entry name" value="Laminin_G"/>
</dbReference>
<feature type="disulfide bond" evidence="5">
    <location>
        <begin position="854"/>
        <end position="863"/>
    </location>
</feature>
<keyword evidence="3" id="KW-0245">EGF-like domain</keyword>
<reference evidence="13" key="2">
    <citation type="submission" date="2015-06" db="UniProtKB">
        <authorList>
            <consortium name="EnsemblMetazoa"/>
        </authorList>
    </citation>
    <scope>IDENTIFICATION</scope>
</reference>
<proteinExistence type="predicted"/>
<dbReference type="InterPro" id="IPR001368">
    <property type="entry name" value="TNFR/NGFR_Cys_rich_reg"/>
</dbReference>
<evidence type="ECO:0000259" key="8">
    <source>
        <dbReference type="PROSITE" id="PS50025"/>
    </source>
</evidence>
<evidence type="ECO:0000256" key="5">
    <source>
        <dbReference type="PROSITE-ProRule" id="PRU00460"/>
    </source>
</evidence>
<dbReference type="CDD" id="cd00054">
    <property type="entry name" value="EGF_CA"/>
    <property type="match status" value="1"/>
</dbReference>
<dbReference type="PROSITE" id="PS50050">
    <property type="entry name" value="TNFR_NGFR_2"/>
    <property type="match status" value="1"/>
</dbReference>
<evidence type="ECO:0000259" key="10">
    <source>
        <dbReference type="PROSITE" id="PS50027"/>
    </source>
</evidence>
<dbReference type="Pfam" id="PF00050">
    <property type="entry name" value="Kazal_1"/>
    <property type="match status" value="1"/>
</dbReference>
<feature type="domain" description="Kazal-like" evidence="12">
    <location>
        <begin position="112"/>
        <end position="167"/>
    </location>
</feature>
<dbReference type="InterPro" id="IPR003645">
    <property type="entry name" value="Fol_N"/>
</dbReference>
<dbReference type="eggNOG" id="KOG3509">
    <property type="taxonomic scope" value="Eukaryota"/>
</dbReference>
<dbReference type="PROSITE" id="PS51465">
    <property type="entry name" value="KAZAL_2"/>
    <property type="match status" value="8"/>
</dbReference>
<dbReference type="CDD" id="cd00110">
    <property type="entry name" value="LamG"/>
    <property type="match status" value="3"/>
</dbReference>
<dbReference type="SUPFAM" id="SSF100895">
    <property type="entry name" value="Kazal-type serine protease inhibitors"/>
    <property type="match status" value="8"/>
</dbReference>
<sequence length="1664" mass="183306">MVTTQPFTVLIVFLILTIYSHQSLTEHQNGDHSKIHLDKRDSLTSSPSLPSIVSHRPAKISKDSIYRDKPKNPVYNKFNKDISPAKVYTDLDERPCDKFFCPFGAACVVDKKTGKPFCKCLSTCTVDVFAPVCGSDNITYSSECQLKLASCNQRTTLFVKHPGECQVKDPCEDKICPFGGICKSSIDGRSSECVCPEKCLIYGDTKSSGSVCGSNGMNYPNSCELKRWSCIHSADVTIKYHGKCDPCDGIDCPVNQICQLDEHRNPICRCSSLCNDNFKPVCASDGKTYANECFLRVESCRSRHNLYIIHQGDCNSSKINDKCISLNCSNYAMCDLSQSGTASCLCPSECPPILKPICGNDGVTYESVCDLQRKSCLLNQPVKVKHYGSCSMNNQCEKTVCSFGAICDVDKSSKTSRCRCPTSCTEDYNPVCGTDGISYVNPCKLARESCEKRRSIEVAYKGLCGGCQNVLCDHYSICETDSLGRSKCSCSESCVPVDEPVCGTDGKTYPNECSLRVTSCKQQTYIAVESKGACNVCKKTKCSNNSESRCDDGECNCREDCPEENESVCASDGVTYRNQCEMEKISCQTNIELSVRFYGKCSDESRPSENNIINQLNLPTAVDIIESTTASSFNISQIQFEQNTTESVLNIIVSSSTTESPVESLCGGKMSCQFGSTCSQSSDGNWECLCLFNCDETNSSEIICANDTYFYPNECSMMEKSCHNRKPLTIVSPEICKEADILSRETDDNSNDCKDTRYGCCSDGETPSRGPNYAGCPDICACNRLGSIGTTCDPVSRQCSCKPGVGGLKCERCEPGYWGLHKISDGNAGCIPCSCNEYGSVRDDCEQTTGRCVCKDNAIGMKCDVCVPGQTLTQFGCIIVDGESKKADEKDIYDYDKDKMTKLNEIITCDQMNCSFGSICIQSDPTRSPVCSCQYNCDSSDLLPVCGSDNNTYGSTCQLNFVACRNQKILTVIKIGSCNESPSSTSTTSSLPSSSEESQSESSPDSLYVPSIRTTSSTTSPTSVSITSTITTTSTTISPPTISLDDQMLSNDPVASPLISLTRNLVLSSDLDPPKWFDVPRFFGRSYLVLDHLKSKSRLDIDLEMTTSRHDAIILYNSQRPNDFGDFIALTIKDGRVEFRYNLGSGLVILRSPDKIPLRRKIRITAKIYHKEGLLSVSGQDPVTGRSLGLMKALNLADYLFIGSLPSDRSNNRTLHNLGVSSGFPIFQENCGSKWYPQFTDNIIQKEMDLNFVPDFRLTSFLIIDDHPNLAHVCQIELVFYSRALNGLILFSGPNKYTKGDYLWITLVSGYLEFVFNLGSGPAYIRYPNQISLNKWYKVKAIRHRRKGTLQIDSGPIISGESKGNFNELNLRGSLHLGGVPNETTTTWFQSRYPGLNGSIQYLHLNGHKWDSLVERASRRHNIHQFHGPPCINSNGQPVCLNFGLCSPKLNSFLCSCSEGFTGRRCEKRLPGVSDDSSAIKLNGSNPFSIKNQINSISTSSKDTFLEITFKTAASNGLLVWTSKGAKYSLRNDYLSLAIVSGSLELSYNLGRQQIPFALRSPVKVSDGRWHHVTIIRSKRLGILQVDSQSPLSYHSSRGAIELNTNGILWFGGSPDLPIGLPLQYYSGFNGCLQSIIINGETLLWNQSLTDIQSYERCTSQTYL</sequence>
<feature type="repeat" description="TNFR-Cys" evidence="4">
    <location>
        <begin position="519"/>
        <end position="569"/>
    </location>
</feature>
<comment type="caution">
    <text evidence="3">Lacks conserved residue(s) required for the propagation of feature annotation.</text>
</comment>
<feature type="domain" description="Laminin EGF-like" evidence="10">
    <location>
        <begin position="833"/>
        <end position="879"/>
    </location>
</feature>
<dbReference type="PROSITE" id="PS50025">
    <property type="entry name" value="LAM_G_DOMAIN"/>
    <property type="match status" value="3"/>
</dbReference>
<keyword evidence="2 3" id="KW-1015">Disulfide bond</keyword>
<dbReference type="Gene3D" id="2.10.25.10">
    <property type="entry name" value="Laminin"/>
    <property type="match status" value="3"/>
</dbReference>
<feature type="domain" description="Laminin EGF-like" evidence="10">
    <location>
        <begin position="780"/>
        <end position="832"/>
    </location>
</feature>
<dbReference type="Proteomes" id="UP000015104">
    <property type="component" value="Unassembled WGS sequence"/>
</dbReference>
<dbReference type="InterPro" id="IPR002350">
    <property type="entry name" value="Kazal_dom"/>
</dbReference>
<feature type="domain" description="EGF-like" evidence="9">
    <location>
        <begin position="1427"/>
        <end position="1467"/>
    </location>
</feature>
<feature type="domain" description="Kazal-like" evidence="12">
    <location>
        <begin position="925"/>
        <end position="980"/>
    </location>
</feature>
<dbReference type="EnsemblMetazoa" id="tetur05g04370.1">
    <property type="protein sequence ID" value="tetur05g04370.1"/>
    <property type="gene ID" value="tetur05g04370"/>
</dbReference>
<dbReference type="InterPro" id="IPR036058">
    <property type="entry name" value="Kazal_dom_sf"/>
</dbReference>
<dbReference type="SUPFAM" id="SSF57184">
    <property type="entry name" value="Growth factor receptor domain"/>
    <property type="match status" value="1"/>
</dbReference>
<reference evidence="14" key="1">
    <citation type="submission" date="2011-08" db="EMBL/GenBank/DDBJ databases">
        <authorList>
            <person name="Rombauts S."/>
        </authorList>
    </citation>
    <scope>NUCLEOTIDE SEQUENCE</scope>
    <source>
        <strain evidence="14">London</strain>
    </source>
</reference>
<dbReference type="InterPro" id="IPR009030">
    <property type="entry name" value="Growth_fac_rcpt_cys_sf"/>
</dbReference>
<feature type="chain" id="PRO_5004581023" description="Agrin" evidence="7">
    <location>
        <begin position="26"/>
        <end position="1664"/>
    </location>
</feature>
<dbReference type="PRINTS" id="PR00011">
    <property type="entry name" value="EGFLAMININ"/>
</dbReference>
<keyword evidence="1" id="KW-0221">Differentiation</keyword>
<feature type="disulfide bond" evidence="5">
    <location>
        <begin position="780"/>
        <end position="792"/>
    </location>
</feature>
<keyword evidence="7" id="KW-0732">Signal</keyword>
<dbReference type="PROSITE" id="PS50026">
    <property type="entry name" value="EGF_3"/>
    <property type="match status" value="1"/>
</dbReference>
<feature type="disulfide bond" evidence="3">
    <location>
        <begin position="1457"/>
        <end position="1466"/>
    </location>
</feature>
<dbReference type="PROSITE" id="PS01186">
    <property type="entry name" value="EGF_2"/>
    <property type="match status" value="1"/>
</dbReference>
<evidence type="ECO:0000256" key="1">
    <source>
        <dbReference type="ARBA" id="ARBA00022782"/>
    </source>
</evidence>
<feature type="domain" description="Laminin G" evidence="8">
    <location>
        <begin position="1077"/>
        <end position="1231"/>
    </location>
</feature>
<evidence type="ECO:0000256" key="2">
    <source>
        <dbReference type="ARBA" id="ARBA00023157"/>
    </source>
</evidence>
<feature type="domain" description="TNFR-Cys" evidence="11">
    <location>
        <begin position="519"/>
        <end position="569"/>
    </location>
</feature>
<dbReference type="PROSITE" id="PS00022">
    <property type="entry name" value="EGF_1"/>
    <property type="match status" value="1"/>
</dbReference>
<evidence type="ECO:0008006" key="15">
    <source>
        <dbReference type="Google" id="ProtNLM"/>
    </source>
</evidence>
<dbReference type="SMART" id="SM00180">
    <property type="entry name" value="EGF_Lam"/>
    <property type="match status" value="2"/>
</dbReference>
<dbReference type="CDD" id="cd00055">
    <property type="entry name" value="EGF_Lam"/>
    <property type="match status" value="2"/>
</dbReference>
<feature type="domain" description="Kazal-like" evidence="12">
    <location>
        <begin position="269"/>
        <end position="316"/>
    </location>
</feature>
<dbReference type="Pfam" id="PF07648">
    <property type="entry name" value="Kazal_2"/>
    <property type="match status" value="8"/>
</dbReference>
<evidence type="ECO:0000313" key="14">
    <source>
        <dbReference type="Proteomes" id="UP000015104"/>
    </source>
</evidence>
<feature type="domain" description="Kazal-like" evidence="12">
    <location>
        <begin position="468"/>
        <end position="536"/>
    </location>
</feature>
<keyword evidence="5" id="KW-0424">Laminin EGF-like domain</keyword>
<feature type="domain" description="Laminin G" evidence="8">
    <location>
        <begin position="1481"/>
        <end position="1658"/>
    </location>
</feature>
<dbReference type="Gene3D" id="2.60.120.200">
    <property type="match status" value="3"/>
</dbReference>
<accession>T1K4Y7</accession>
<evidence type="ECO:0000259" key="11">
    <source>
        <dbReference type="PROSITE" id="PS50050"/>
    </source>
</evidence>
<evidence type="ECO:0000259" key="9">
    <source>
        <dbReference type="PROSITE" id="PS50026"/>
    </source>
</evidence>
<feature type="domain" description="Kazal-like" evidence="12">
    <location>
        <begin position="551"/>
        <end position="603"/>
    </location>
</feature>
<dbReference type="SMART" id="SM00282">
    <property type="entry name" value="LamG"/>
    <property type="match status" value="3"/>
</dbReference>
<dbReference type="InterPro" id="IPR000742">
    <property type="entry name" value="EGF"/>
</dbReference>